<comment type="caution">
    <text evidence="2">The sequence shown here is derived from an EMBL/GenBank/DDBJ whole genome shotgun (WGS) entry which is preliminary data.</text>
</comment>
<protein>
    <submittedName>
        <fullName evidence="2">Uncharacterized protein</fullName>
    </submittedName>
</protein>
<dbReference type="EMBL" id="BKCJ010990907">
    <property type="protein sequence ID" value="GFC61729.1"/>
    <property type="molecule type" value="Genomic_DNA"/>
</dbReference>
<sequence length="62" mass="6218">VPADTSMPSRNPSTTRRRLRKPFSSSASVHVSENIPAGASVPAAATTIPAGSIVSSVSGKLG</sequence>
<feature type="non-terminal residue" evidence="2">
    <location>
        <position position="1"/>
    </location>
</feature>
<evidence type="ECO:0000256" key="1">
    <source>
        <dbReference type="SAM" id="MobiDB-lite"/>
    </source>
</evidence>
<organism evidence="2">
    <name type="scientific">Tanacetum cinerariifolium</name>
    <name type="common">Dalmatian daisy</name>
    <name type="synonym">Chrysanthemum cinerariifolium</name>
    <dbReference type="NCBI Taxonomy" id="118510"/>
    <lineage>
        <taxon>Eukaryota</taxon>
        <taxon>Viridiplantae</taxon>
        <taxon>Streptophyta</taxon>
        <taxon>Embryophyta</taxon>
        <taxon>Tracheophyta</taxon>
        <taxon>Spermatophyta</taxon>
        <taxon>Magnoliopsida</taxon>
        <taxon>eudicotyledons</taxon>
        <taxon>Gunneridae</taxon>
        <taxon>Pentapetalae</taxon>
        <taxon>asterids</taxon>
        <taxon>campanulids</taxon>
        <taxon>Asterales</taxon>
        <taxon>Asteraceae</taxon>
        <taxon>Asteroideae</taxon>
        <taxon>Anthemideae</taxon>
        <taxon>Anthemidinae</taxon>
        <taxon>Tanacetum</taxon>
    </lineage>
</organism>
<evidence type="ECO:0000313" key="2">
    <source>
        <dbReference type="EMBL" id="GFC61729.1"/>
    </source>
</evidence>
<name>A0A699QAX4_TANCI</name>
<dbReference type="AlphaFoldDB" id="A0A699QAX4"/>
<reference evidence="2" key="1">
    <citation type="journal article" date="2019" name="Sci. Rep.">
        <title>Draft genome of Tanacetum cinerariifolium, the natural source of mosquito coil.</title>
        <authorList>
            <person name="Yamashiro T."/>
            <person name="Shiraishi A."/>
            <person name="Satake H."/>
            <person name="Nakayama K."/>
        </authorList>
    </citation>
    <scope>NUCLEOTIDE SEQUENCE</scope>
</reference>
<proteinExistence type="predicted"/>
<feature type="region of interest" description="Disordered" evidence="1">
    <location>
        <begin position="1"/>
        <end position="42"/>
    </location>
</feature>
<gene>
    <name evidence="2" type="ORF">Tci_833699</name>
</gene>
<feature type="compositionally biased region" description="Polar residues" evidence="1">
    <location>
        <begin position="1"/>
        <end position="14"/>
    </location>
</feature>
<accession>A0A699QAX4</accession>